<dbReference type="OrthoDB" id="664960at2759"/>
<evidence type="ECO:0000313" key="3">
    <source>
        <dbReference type="EMBL" id="KAF8391545.1"/>
    </source>
</evidence>
<keyword evidence="4" id="KW-1185">Reference proteome</keyword>
<dbReference type="SUPFAM" id="SSF52540">
    <property type="entry name" value="P-loop containing nucleoside triphosphate hydrolases"/>
    <property type="match status" value="1"/>
</dbReference>
<evidence type="ECO:0000259" key="2">
    <source>
        <dbReference type="Pfam" id="PF00931"/>
    </source>
</evidence>
<sequence length="246" mass="27783">MWRLKLEEQIDYARSRLKNEKRILVILDDVWEKLNLEAVGIPFGDDHKGCKIVLTTRCQEVCHKMGIQTKAIPLNVLSKDDSWNLFRKYAGQGVDSPPLNVVAREVAKHCGGLPLALVTVGSALGGEDLQEWKKAALKLKEFKPTDNEDVDQDVFSCLKLSYNYVKGEETKSCFLLCCLFPEDHDIDIEVMARYGMGQGLFQYVETMEEARCRAHTAIKNLKASCLLSMLFVALPFSLLPRIRVCG</sequence>
<protein>
    <recommendedName>
        <fullName evidence="2">NB-ARC domain-containing protein</fullName>
    </recommendedName>
</protein>
<gene>
    <name evidence="3" type="ORF">HHK36_023851</name>
</gene>
<feature type="domain" description="NB-ARC" evidence="2">
    <location>
        <begin position="19"/>
        <end position="92"/>
    </location>
</feature>
<proteinExistence type="predicted"/>
<keyword evidence="1" id="KW-0067">ATP-binding</keyword>
<evidence type="ECO:0000313" key="4">
    <source>
        <dbReference type="Proteomes" id="UP000655225"/>
    </source>
</evidence>
<dbReference type="InterPro" id="IPR002182">
    <property type="entry name" value="NB-ARC"/>
</dbReference>
<reference evidence="3 4" key="1">
    <citation type="submission" date="2020-04" db="EMBL/GenBank/DDBJ databases">
        <title>Plant Genome Project.</title>
        <authorList>
            <person name="Zhang R.-G."/>
        </authorList>
    </citation>
    <scope>NUCLEOTIDE SEQUENCE [LARGE SCALE GENOMIC DNA]</scope>
    <source>
        <strain evidence="3">YNK0</strain>
        <tissue evidence="3">Leaf</tissue>
    </source>
</reference>
<dbReference type="EMBL" id="JABCRI010000017">
    <property type="protein sequence ID" value="KAF8391545.1"/>
    <property type="molecule type" value="Genomic_DNA"/>
</dbReference>
<dbReference type="OMA" id="ESHANIH"/>
<dbReference type="InterPro" id="IPR050905">
    <property type="entry name" value="Plant_NBS-LRR"/>
</dbReference>
<dbReference type="GO" id="GO:0005524">
    <property type="term" value="F:ATP binding"/>
    <property type="evidence" value="ECO:0007669"/>
    <property type="project" value="UniProtKB-KW"/>
</dbReference>
<dbReference type="PANTHER" id="PTHR33463">
    <property type="entry name" value="NB-ARC DOMAIN-CONTAINING PROTEIN-RELATED"/>
    <property type="match status" value="1"/>
</dbReference>
<organism evidence="3 4">
    <name type="scientific">Tetracentron sinense</name>
    <name type="common">Spur-leaf</name>
    <dbReference type="NCBI Taxonomy" id="13715"/>
    <lineage>
        <taxon>Eukaryota</taxon>
        <taxon>Viridiplantae</taxon>
        <taxon>Streptophyta</taxon>
        <taxon>Embryophyta</taxon>
        <taxon>Tracheophyta</taxon>
        <taxon>Spermatophyta</taxon>
        <taxon>Magnoliopsida</taxon>
        <taxon>Trochodendrales</taxon>
        <taxon>Trochodendraceae</taxon>
        <taxon>Tetracentron</taxon>
    </lineage>
</organism>
<accession>A0A834YQX5</accession>
<name>A0A834YQX5_TETSI</name>
<dbReference type="Gene3D" id="1.10.8.430">
    <property type="entry name" value="Helical domain of apoptotic protease-activating factors"/>
    <property type="match status" value="1"/>
</dbReference>
<dbReference type="AlphaFoldDB" id="A0A834YQX5"/>
<evidence type="ECO:0000256" key="1">
    <source>
        <dbReference type="ARBA" id="ARBA00022840"/>
    </source>
</evidence>
<dbReference type="Pfam" id="PF00931">
    <property type="entry name" value="NB-ARC"/>
    <property type="match status" value="1"/>
</dbReference>
<dbReference type="PRINTS" id="PR00364">
    <property type="entry name" value="DISEASERSIST"/>
</dbReference>
<dbReference type="GO" id="GO:0043531">
    <property type="term" value="F:ADP binding"/>
    <property type="evidence" value="ECO:0007669"/>
    <property type="project" value="InterPro"/>
</dbReference>
<keyword evidence="1" id="KW-0547">Nucleotide-binding</keyword>
<dbReference type="PANTHER" id="PTHR33463:SF198">
    <property type="entry name" value="RPP4C3"/>
    <property type="match status" value="1"/>
</dbReference>
<dbReference type="InterPro" id="IPR027417">
    <property type="entry name" value="P-loop_NTPase"/>
</dbReference>
<dbReference type="Gene3D" id="3.40.50.300">
    <property type="entry name" value="P-loop containing nucleotide triphosphate hydrolases"/>
    <property type="match status" value="1"/>
</dbReference>
<comment type="caution">
    <text evidence="3">The sequence shown here is derived from an EMBL/GenBank/DDBJ whole genome shotgun (WGS) entry which is preliminary data.</text>
</comment>
<dbReference type="InterPro" id="IPR042197">
    <property type="entry name" value="Apaf_helical"/>
</dbReference>
<dbReference type="Proteomes" id="UP000655225">
    <property type="component" value="Unassembled WGS sequence"/>
</dbReference>